<keyword evidence="3" id="KW-1185">Reference proteome</keyword>
<organism evidence="2 3">
    <name type="scientific">Clytia hemisphaerica</name>
    <dbReference type="NCBI Taxonomy" id="252671"/>
    <lineage>
        <taxon>Eukaryota</taxon>
        <taxon>Metazoa</taxon>
        <taxon>Cnidaria</taxon>
        <taxon>Hydrozoa</taxon>
        <taxon>Hydroidolina</taxon>
        <taxon>Leptothecata</taxon>
        <taxon>Obeliida</taxon>
        <taxon>Clytiidae</taxon>
        <taxon>Clytia</taxon>
    </lineage>
</organism>
<dbReference type="AlphaFoldDB" id="A0A7M5XMW2"/>
<sequence length="137" mass="15726">AEENSQTGFIHSLDSHFRVSTLPNEVACDFSDRQYQESLPYHARSTATQAIKNNIANSEFVTDPDRILCGQKAQDIIQVHFRNRQQERKEDPDRFGIKPTLCEKSPRKPADGCVQEVSDEMSRMKIRTAERFVQQGK</sequence>
<dbReference type="Proteomes" id="UP000594262">
    <property type="component" value="Unplaced"/>
</dbReference>
<name>A0A7M5XMW2_9CNID</name>
<evidence type="ECO:0000256" key="1">
    <source>
        <dbReference type="SAM" id="MobiDB-lite"/>
    </source>
</evidence>
<evidence type="ECO:0000313" key="3">
    <source>
        <dbReference type="Proteomes" id="UP000594262"/>
    </source>
</evidence>
<accession>A0A7M5XMW2</accession>
<proteinExistence type="predicted"/>
<dbReference type="OrthoDB" id="62528at2759"/>
<feature type="region of interest" description="Disordered" evidence="1">
    <location>
        <begin position="84"/>
        <end position="118"/>
    </location>
</feature>
<evidence type="ECO:0000313" key="2">
    <source>
        <dbReference type="EnsemblMetazoa" id="CLYHEMP026327.1"/>
    </source>
</evidence>
<protein>
    <submittedName>
        <fullName evidence="2">Uncharacterized protein</fullName>
    </submittedName>
</protein>
<dbReference type="EnsemblMetazoa" id="CLYHEMT026327.1">
    <property type="protein sequence ID" value="CLYHEMP026327.1"/>
    <property type="gene ID" value="CLYHEMG026327"/>
</dbReference>
<feature type="compositionally biased region" description="Basic and acidic residues" evidence="1">
    <location>
        <begin position="84"/>
        <end position="96"/>
    </location>
</feature>
<reference evidence="2" key="1">
    <citation type="submission" date="2021-01" db="UniProtKB">
        <authorList>
            <consortium name="EnsemblMetazoa"/>
        </authorList>
    </citation>
    <scope>IDENTIFICATION</scope>
</reference>